<evidence type="ECO:0000259" key="2">
    <source>
        <dbReference type="Pfam" id="PF01757"/>
    </source>
</evidence>
<organism evidence="3 4">
    <name type="scientific">Caldimonas mangrovi</name>
    <dbReference type="NCBI Taxonomy" id="2944811"/>
    <lineage>
        <taxon>Bacteria</taxon>
        <taxon>Pseudomonadati</taxon>
        <taxon>Pseudomonadota</taxon>
        <taxon>Betaproteobacteria</taxon>
        <taxon>Burkholderiales</taxon>
        <taxon>Sphaerotilaceae</taxon>
        <taxon>Caldimonas</taxon>
    </lineage>
</organism>
<keyword evidence="1" id="KW-1133">Transmembrane helix</keyword>
<feature type="domain" description="Acyltransferase 3" evidence="2">
    <location>
        <begin position="15"/>
        <end position="365"/>
    </location>
</feature>
<dbReference type="RefSeq" id="WP_251781445.1">
    <property type="nucleotide sequence ID" value="NZ_JAMKFE010000026.1"/>
</dbReference>
<dbReference type="InterPro" id="IPR050623">
    <property type="entry name" value="Glucan_succinyl_AcylTrfase"/>
</dbReference>
<feature type="transmembrane region" description="Helical" evidence="1">
    <location>
        <begin position="255"/>
        <end position="274"/>
    </location>
</feature>
<feature type="transmembrane region" description="Helical" evidence="1">
    <location>
        <begin position="221"/>
        <end position="243"/>
    </location>
</feature>
<evidence type="ECO:0000313" key="3">
    <source>
        <dbReference type="EMBL" id="MCM5682904.1"/>
    </source>
</evidence>
<dbReference type="Proteomes" id="UP001165541">
    <property type="component" value="Unassembled WGS sequence"/>
</dbReference>
<feature type="transmembrane region" description="Helical" evidence="1">
    <location>
        <begin position="62"/>
        <end position="81"/>
    </location>
</feature>
<dbReference type="InterPro" id="IPR002656">
    <property type="entry name" value="Acyl_transf_3_dom"/>
</dbReference>
<feature type="transmembrane region" description="Helical" evidence="1">
    <location>
        <begin position="326"/>
        <end position="345"/>
    </location>
</feature>
<dbReference type="PANTHER" id="PTHR36927:SF3">
    <property type="entry name" value="GLUCANS BIOSYNTHESIS PROTEIN C"/>
    <property type="match status" value="1"/>
</dbReference>
<feature type="transmembrane region" description="Helical" evidence="1">
    <location>
        <begin position="93"/>
        <end position="112"/>
    </location>
</feature>
<dbReference type="PANTHER" id="PTHR36927">
    <property type="entry name" value="BLR4337 PROTEIN"/>
    <property type="match status" value="1"/>
</dbReference>
<evidence type="ECO:0000313" key="4">
    <source>
        <dbReference type="Proteomes" id="UP001165541"/>
    </source>
</evidence>
<feature type="transmembrane region" description="Helical" evidence="1">
    <location>
        <begin position="21"/>
        <end position="42"/>
    </location>
</feature>
<evidence type="ECO:0000256" key="1">
    <source>
        <dbReference type="SAM" id="Phobius"/>
    </source>
</evidence>
<keyword evidence="3" id="KW-0808">Transferase</keyword>
<dbReference type="EMBL" id="JAMKFE010000026">
    <property type="protein sequence ID" value="MCM5682904.1"/>
    <property type="molecule type" value="Genomic_DNA"/>
</dbReference>
<proteinExistence type="predicted"/>
<keyword evidence="3" id="KW-0012">Acyltransferase</keyword>
<comment type="caution">
    <text evidence="3">The sequence shown here is derived from an EMBL/GenBank/DDBJ whole genome shotgun (WGS) entry which is preliminary data.</text>
</comment>
<name>A0ABT0YWT9_9BURK</name>
<dbReference type="Pfam" id="PF01757">
    <property type="entry name" value="Acyl_transf_3"/>
    <property type="match status" value="1"/>
</dbReference>
<sequence length="402" mass="43712">MSRLEAGAATQGRLHWMDGARASLMLLGIPFHAAMVYSSQGWEISSPESSELLTALAQASSAFRMPAFFLVAGFFAAMMLAKRPRGAFLRSRVVRLGLPLVTCLLLLSPLQVGLLELASGMNGVNGPLAQSFFDAEGHLRGDAARIWIAHLWFLIDLLAYTALLCAVMTPAITARLQRLGGWLHALPLSAVAGLLLLHAGFSLLLGAYDNLAGRPLPGLPYGVISTGKWLFNLPFFMAGVLCFHERRLLHAAISWRRGSLLLAAALLVLFALWPSDGEPWQKALRLCLWPLASWAGLHLVLGACARWLDHPSAWVRHFVDSAYSIYLFHLMFVFAGGLALALVRLPLLLEFLLLAGSALGGAWAVHLALRRNAVYRLLFNGEPPADTPKRALATTTVERAAE</sequence>
<protein>
    <submittedName>
        <fullName evidence="3">Acyltransferase family protein</fullName>
    </submittedName>
</protein>
<feature type="transmembrane region" description="Helical" evidence="1">
    <location>
        <begin position="286"/>
        <end position="305"/>
    </location>
</feature>
<keyword evidence="1" id="KW-0472">Membrane</keyword>
<feature type="transmembrane region" description="Helical" evidence="1">
    <location>
        <begin position="146"/>
        <end position="167"/>
    </location>
</feature>
<accession>A0ABT0YWT9</accession>
<keyword evidence="4" id="KW-1185">Reference proteome</keyword>
<reference evidence="3" key="1">
    <citation type="submission" date="2022-05" db="EMBL/GenBank/DDBJ databases">
        <title>Schlegelella sp. nov., isolated from mangrove soil.</title>
        <authorList>
            <person name="Liu Y."/>
            <person name="Ge X."/>
            <person name="Liu W."/>
        </authorList>
    </citation>
    <scope>NUCLEOTIDE SEQUENCE</scope>
    <source>
        <strain evidence="3">S2-27</strain>
    </source>
</reference>
<gene>
    <name evidence="3" type="ORF">M8A51_25560</name>
</gene>
<dbReference type="GO" id="GO:0016746">
    <property type="term" value="F:acyltransferase activity"/>
    <property type="evidence" value="ECO:0007669"/>
    <property type="project" value="UniProtKB-KW"/>
</dbReference>
<feature type="transmembrane region" description="Helical" evidence="1">
    <location>
        <begin position="351"/>
        <end position="369"/>
    </location>
</feature>
<keyword evidence="1" id="KW-0812">Transmembrane</keyword>
<feature type="transmembrane region" description="Helical" evidence="1">
    <location>
        <begin position="179"/>
        <end position="201"/>
    </location>
</feature>